<dbReference type="GO" id="GO:0008119">
    <property type="term" value="F:thiopurine S-methyltransferase activity"/>
    <property type="evidence" value="ECO:0007669"/>
    <property type="project" value="UniProtKB-UniRule"/>
</dbReference>
<comment type="similarity">
    <text evidence="3 9">Belongs to the class I-like SAM-binding methyltransferase superfamily. TPMT family.</text>
</comment>
<evidence type="ECO:0000313" key="11">
    <source>
        <dbReference type="Proteomes" id="UP000283077"/>
    </source>
</evidence>
<dbReference type="AlphaFoldDB" id="A0A437R369"/>
<evidence type="ECO:0000256" key="7">
    <source>
        <dbReference type="ARBA" id="ARBA00022679"/>
    </source>
</evidence>
<keyword evidence="11" id="KW-1185">Reference proteome</keyword>
<dbReference type="HAMAP" id="MF_00812">
    <property type="entry name" value="Thiopur_methtran"/>
    <property type="match status" value="1"/>
</dbReference>
<organism evidence="10 11">
    <name type="scientific">Rheinheimera riviphila</name>
    <dbReference type="NCBI Taxonomy" id="1834037"/>
    <lineage>
        <taxon>Bacteria</taxon>
        <taxon>Pseudomonadati</taxon>
        <taxon>Pseudomonadota</taxon>
        <taxon>Gammaproteobacteria</taxon>
        <taxon>Chromatiales</taxon>
        <taxon>Chromatiaceae</taxon>
        <taxon>Rheinheimera</taxon>
    </lineage>
</organism>
<evidence type="ECO:0000313" key="10">
    <source>
        <dbReference type="EMBL" id="RVU41211.1"/>
    </source>
</evidence>
<comment type="subcellular location">
    <subcellularLocation>
        <location evidence="2 9">Cytoplasm</location>
    </subcellularLocation>
</comment>
<dbReference type="PANTHER" id="PTHR10259">
    <property type="entry name" value="THIOPURINE S-METHYLTRANSFERASE"/>
    <property type="match status" value="1"/>
</dbReference>
<evidence type="ECO:0000256" key="1">
    <source>
        <dbReference type="ARBA" id="ARBA00000903"/>
    </source>
</evidence>
<reference evidence="10 11" key="1">
    <citation type="submission" date="2019-01" db="EMBL/GenBank/DDBJ databases">
        <authorList>
            <person name="Chen W.-M."/>
        </authorList>
    </citation>
    <scope>NUCLEOTIDE SEQUENCE [LARGE SCALE GENOMIC DNA]</scope>
    <source>
        <strain evidence="10 11">KYPC3</strain>
    </source>
</reference>
<keyword evidence="8 9" id="KW-0949">S-adenosyl-L-methionine</keyword>
<keyword evidence="6 9" id="KW-0489">Methyltransferase</keyword>
<evidence type="ECO:0000256" key="3">
    <source>
        <dbReference type="ARBA" id="ARBA00008145"/>
    </source>
</evidence>
<keyword evidence="5 9" id="KW-0963">Cytoplasm</keyword>
<comment type="catalytic activity">
    <reaction evidence="1 9">
        <text>S-adenosyl-L-methionine + a thiopurine = S-adenosyl-L-homocysteine + a thiopurine S-methylether.</text>
        <dbReference type="EC" id="2.1.1.67"/>
    </reaction>
</comment>
<feature type="binding site" evidence="9">
    <location>
        <position position="43"/>
    </location>
    <ligand>
        <name>S-adenosyl-L-methionine</name>
        <dbReference type="ChEBI" id="CHEBI:59789"/>
    </ligand>
</feature>
<dbReference type="OrthoDB" id="9778208at2"/>
<dbReference type="EMBL" id="SACS01000002">
    <property type="protein sequence ID" value="RVU41211.1"/>
    <property type="molecule type" value="Genomic_DNA"/>
</dbReference>
<evidence type="ECO:0000256" key="9">
    <source>
        <dbReference type="HAMAP-Rule" id="MF_00812"/>
    </source>
</evidence>
<evidence type="ECO:0000256" key="4">
    <source>
        <dbReference type="ARBA" id="ARBA00011905"/>
    </source>
</evidence>
<dbReference type="GO" id="GO:0005737">
    <property type="term" value="C:cytoplasm"/>
    <property type="evidence" value="ECO:0007669"/>
    <property type="project" value="UniProtKB-SubCell"/>
</dbReference>
<protein>
    <recommendedName>
        <fullName evidence="4 9">Thiopurine S-methyltransferase</fullName>
        <ecNumber evidence="4 9">2.1.1.67</ecNumber>
    </recommendedName>
    <alternativeName>
        <fullName evidence="9">Thiopurine methyltransferase</fullName>
    </alternativeName>
</protein>
<dbReference type="PROSITE" id="PS51585">
    <property type="entry name" value="SAM_MT_TPMT"/>
    <property type="match status" value="1"/>
</dbReference>
<feature type="binding site" evidence="9">
    <location>
        <position position="63"/>
    </location>
    <ligand>
        <name>S-adenosyl-L-methionine</name>
        <dbReference type="ChEBI" id="CHEBI:59789"/>
    </ligand>
</feature>
<dbReference type="InterPro" id="IPR025835">
    <property type="entry name" value="Thiopurine_S-MeTrfase"/>
</dbReference>
<dbReference type="SUPFAM" id="SSF53335">
    <property type="entry name" value="S-adenosyl-L-methionine-dependent methyltransferases"/>
    <property type="match status" value="1"/>
</dbReference>
<evidence type="ECO:0000256" key="6">
    <source>
        <dbReference type="ARBA" id="ARBA00022603"/>
    </source>
</evidence>
<dbReference type="EC" id="2.1.1.67" evidence="4 9"/>
<dbReference type="InterPro" id="IPR008854">
    <property type="entry name" value="TPMT"/>
</dbReference>
<evidence type="ECO:0000256" key="8">
    <source>
        <dbReference type="ARBA" id="ARBA00022691"/>
    </source>
</evidence>
<evidence type="ECO:0000256" key="2">
    <source>
        <dbReference type="ARBA" id="ARBA00004496"/>
    </source>
</evidence>
<accession>A0A437R369</accession>
<comment type="caution">
    <text evidence="10">The sequence shown here is derived from an EMBL/GenBank/DDBJ whole genome shotgun (WGS) entry which is preliminary data.</text>
</comment>
<dbReference type="RefSeq" id="WP_127697594.1">
    <property type="nucleotide sequence ID" value="NZ_SACS01000002.1"/>
</dbReference>
<dbReference type="InterPro" id="IPR029063">
    <property type="entry name" value="SAM-dependent_MTases_sf"/>
</dbReference>
<dbReference type="Pfam" id="PF05724">
    <property type="entry name" value="TPMT"/>
    <property type="match status" value="1"/>
</dbReference>
<feature type="binding site" evidence="9">
    <location>
        <position position="120"/>
    </location>
    <ligand>
        <name>S-adenosyl-L-methionine</name>
        <dbReference type="ChEBI" id="CHEBI:59789"/>
    </ligand>
</feature>
<dbReference type="FunFam" id="3.40.50.150:FF:000101">
    <property type="entry name" value="Thiopurine S-methyltransferase"/>
    <property type="match status" value="1"/>
</dbReference>
<dbReference type="GO" id="GO:0032259">
    <property type="term" value="P:methylation"/>
    <property type="evidence" value="ECO:0007669"/>
    <property type="project" value="UniProtKB-KW"/>
</dbReference>
<feature type="binding site" evidence="9">
    <location>
        <position position="10"/>
    </location>
    <ligand>
        <name>S-adenosyl-L-methionine</name>
        <dbReference type="ChEBI" id="CHEBI:59789"/>
    </ligand>
</feature>
<dbReference type="Gene3D" id="3.40.50.150">
    <property type="entry name" value="Vaccinia Virus protein VP39"/>
    <property type="match status" value="1"/>
</dbReference>
<proteinExistence type="inferred from homology"/>
<keyword evidence="7 9" id="KW-0808">Transferase</keyword>
<name>A0A437R369_9GAMM</name>
<gene>
    <name evidence="9" type="primary">tpm</name>
    <name evidence="10" type="ORF">EOE67_03150</name>
</gene>
<dbReference type="PIRSF" id="PIRSF023956">
    <property type="entry name" value="Thiopurine_S-methyltransferase"/>
    <property type="match status" value="1"/>
</dbReference>
<dbReference type="PANTHER" id="PTHR10259:SF11">
    <property type="entry name" value="THIOPURINE S-METHYLTRANSFERASE"/>
    <property type="match status" value="1"/>
</dbReference>
<evidence type="ECO:0000256" key="5">
    <source>
        <dbReference type="ARBA" id="ARBA00022490"/>
    </source>
</evidence>
<dbReference type="Proteomes" id="UP000283077">
    <property type="component" value="Unassembled WGS sequence"/>
</dbReference>
<sequence>MEAEFWHQVWQQDQLGFQLEDAHPLLRAHFCVLPVADRIFVPLCGKSPDLRWLAQHCQVIGAELSAIACRDFFTESGLIATQHAAEAFQVWQAARYQLWQGDFFQLPAIAVQHCQLIYDRAAMIALPAAMRLQYATQLQTLFPAATMLLISLEYPEQEKQGPPFAVFETELRTLFPAASIALVAIRDLTGIGFARRKFATSRLLEKAWLIQWAEPAI</sequence>